<sequence length="152" mass="17512">MIHCPCPKCGFRLLQTREDAYDHLIIKSFPSSYTFWVHHGERRVAESSSEGQEVEPDRNLKELMIDMVQEVFNFPGLHGDEDDLVNEHLGRDREELPYLSNESSREARNLHDLLEDGAQELYLGCSKFSKLSFLVRLCHIKSMCGVSNKALE</sequence>
<organism evidence="2 3">
    <name type="scientific">Arachis hypogaea</name>
    <name type="common">Peanut</name>
    <dbReference type="NCBI Taxonomy" id="3818"/>
    <lineage>
        <taxon>Eukaryota</taxon>
        <taxon>Viridiplantae</taxon>
        <taxon>Streptophyta</taxon>
        <taxon>Embryophyta</taxon>
        <taxon>Tracheophyta</taxon>
        <taxon>Spermatophyta</taxon>
        <taxon>Magnoliopsida</taxon>
        <taxon>eudicotyledons</taxon>
        <taxon>Gunneridae</taxon>
        <taxon>Pentapetalae</taxon>
        <taxon>rosids</taxon>
        <taxon>fabids</taxon>
        <taxon>Fabales</taxon>
        <taxon>Fabaceae</taxon>
        <taxon>Papilionoideae</taxon>
        <taxon>50 kb inversion clade</taxon>
        <taxon>dalbergioids sensu lato</taxon>
        <taxon>Dalbergieae</taxon>
        <taxon>Pterocarpus clade</taxon>
        <taxon>Arachis</taxon>
    </lineage>
</organism>
<proteinExistence type="predicted"/>
<dbReference type="AlphaFoldDB" id="A0A444XKD1"/>
<protein>
    <recommendedName>
        <fullName evidence="1">Transposase-associated domain-containing protein</fullName>
    </recommendedName>
</protein>
<keyword evidence="3" id="KW-1185">Reference proteome</keyword>
<dbReference type="InterPro" id="IPR029480">
    <property type="entry name" value="Transpos_assoc"/>
</dbReference>
<comment type="caution">
    <text evidence="2">The sequence shown here is derived from an EMBL/GenBank/DDBJ whole genome shotgun (WGS) entry which is preliminary data.</text>
</comment>
<evidence type="ECO:0000259" key="1">
    <source>
        <dbReference type="Pfam" id="PF13963"/>
    </source>
</evidence>
<dbReference type="EMBL" id="SDMP01000019">
    <property type="protein sequence ID" value="RYQ90150.1"/>
    <property type="molecule type" value="Genomic_DNA"/>
</dbReference>
<gene>
    <name evidence="2" type="ORF">Ahy_B09g096403</name>
</gene>
<reference evidence="2 3" key="1">
    <citation type="submission" date="2019-01" db="EMBL/GenBank/DDBJ databases">
        <title>Sequencing of cultivated peanut Arachis hypogaea provides insights into genome evolution and oil improvement.</title>
        <authorList>
            <person name="Chen X."/>
        </authorList>
    </citation>
    <scope>NUCLEOTIDE SEQUENCE [LARGE SCALE GENOMIC DNA]</scope>
    <source>
        <strain evidence="3">cv. Fuhuasheng</strain>
        <tissue evidence="2">Leaves</tissue>
    </source>
</reference>
<evidence type="ECO:0000313" key="2">
    <source>
        <dbReference type="EMBL" id="RYQ90150.1"/>
    </source>
</evidence>
<feature type="domain" description="Transposase-associated" evidence="1">
    <location>
        <begin position="2"/>
        <end position="41"/>
    </location>
</feature>
<accession>A0A444XKD1</accession>
<name>A0A444XKD1_ARAHY</name>
<dbReference type="Proteomes" id="UP000289738">
    <property type="component" value="Chromosome B09"/>
</dbReference>
<dbReference type="Pfam" id="PF13963">
    <property type="entry name" value="Transpos_assoc"/>
    <property type="match status" value="1"/>
</dbReference>
<evidence type="ECO:0000313" key="3">
    <source>
        <dbReference type="Proteomes" id="UP000289738"/>
    </source>
</evidence>